<proteinExistence type="predicted"/>
<dbReference type="EMBL" id="JABFTP020000185">
    <property type="protein sequence ID" value="KAL3289207.1"/>
    <property type="molecule type" value="Genomic_DNA"/>
</dbReference>
<evidence type="ECO:0000256" key="1">
    <source>
        <dbReference type="SAM" id="MobiDB-lite"/>
    </source>
</evidence>
<keyword evidence="3" id="KW-1185">Reference proteome</keyword>
<feature type="region of interest" description="Disordered" evidence="1">
    <location>
        <begin position="14"/>
        <end position="65"/>
    </location>
</feature>
<accession>A0ABD2PE08</accession>
<evidence type="ECO:0000313" key="3">
    <source>
        <dbReference type="Proteomes" id="UP001516400"/>
    </source>
</evidence>
<feature type="region of interest" description="Disordered" evidence="1">
    <location>
        <begin position="161"/>
        <end position="196"/>
    </location>
</feature>
<organism evidence="2 3">
    <name type="scientific">Cryptolaemus montrouzieri</name>
    <dbReference type="NCBI Taxonomy" id="559131"/>
    <lineage>
        <taxon>Eukaryota</taxon>
        <taxon>Metazoa</taxon>
        <taxon>Ecdysozoa</taxon>
        <taxon>Arthropoda</taxon>
        <taxon>Hexapoda</taxon>
        <taxon>Insecta</taxon>
        <taxon>Pterygota</taxon>
        <taxon>Neoptera</taxon>
        <taxon>Endopterygota</taxon>
        <taxon>Coleoptera</taxon>
        <taxon>Polyphaga</taxon>
        <taxon>Cucujiformia</taxon>
        <taxon>Coccinelloidea</taxon>
        <taxon>Coccinellidae</taxon>
        <taxon>Scymninae</taxon>
        <taxon>Scymnini</taxon>
        <taxon>Cryptolaemus</taxon>
    </lineage>
</organism>
<feature type="compositionally biased region" description="Basic and acidic residues" evidence="1">
    <location>
        <begin position="164"/>
        <end position="175"/>
    </location>
</feature>
<name>A0ABD2PE08_9CUCU</name>
<evidence type="ECO:0000313" key="2">
    <source>
        <dbReference type="EMBL" id="KAL3289207.1"/>
    </source>
</evidence>
<reference evidence="2 3" key="1">
    <citation type="journal article" date="2021" name="BMC Biol.">
        <title>Horizontally acquired antibacterial genes associated with adaptive radiation of ladybird beetles.</title>
        <authorList>
            <person name="Li H.S."/>
            <person name="Tang X.F."/>
            <person name="Huang Y.H."/>
            <person name="Xu Z.Y."/>
            <person name="Chen M.L."/>
            <person name="Du X.Y."/>
            <person name="Qiu B.Y."/>
            <person name="Chen P.T."/>
            <person name="Zhang W."/>
            <person name="Slipinski A."/>
            <person name="Escalona H.E."/>
            <person name="Waterhouse R.M."/>
            <person name="Zwick A."/>
            <person name="Pang H."/>
        </authorList>
    </citation>
    <scope>NUCLEOTIDE SEQUENCE [LARGE SCALE GENOMIC DNA]</scope>
    <source>
        <strain evidence="2">SYSU2018</strain>
    </source>
</reference>
<dbReference type="Proteomes" id="UP001516400">
    <property type="component" value="Unassembled WGS sequence"/>
</dbReference>
<comment type="caution">
    <text evidence="2">The sequence shown here is derived from an EMBL/GenBank/DDBJ whole genome shotgun (WGS) entry which is preliminary data.</text>
</comment>
<gene>
    <name evidence="2" type="ORF">HHI36_003642</name>
</gene>
<dbReference type="AlphaFoldDB" id="A0ABD2PE08"/>
<sequence>MEVEVNNWWSEEMEIQTQQQNQKQKTKTVPQISTRNKFGVLANLPEASTPRTPQMDKVPRTEPEKLSKCPPIIITQKIQDLKRFHKTLKQYIKGEYTTQYSSTQIKIHTKNMADNQTIIEELRDEEVEFYTYTTKDQLRKKLVIKTAAFVTENDLNKQLSEVTRSVHENESRSGESHSFPISVPTTTQESAQSRKKEVYQCSVPTVKDRTPPIIVNAQYT</sequence>
<protein>
    <submittedName>
        <fullName evidence="2">Uncharacterized protein</fullName>
    </submittedName>
</protein>